<sequence>MGSGVNPLEEEANSFALLAYLVAWLLACLLSHSSASSFPPSLCDLAQAIRYFAFRSAFAFSRREQRSLQRRFRSQK</sequence>
<dbReference type="AlphaFoldDB" id="A0A834KB19"/>
<keyword evidence="1" id="KW-0732">Signal</keyword>
<organism evidence="2 3">
    <name type="scientific">Vespula germanica</name>
    <name type="common">German yellow jacket</name>
    <name type="synonym">Paravespula germanica</name>
    <dbReference type="NCBI Taxonomy" id="30212"/>
    <lineage>
        <taxon>Eukaryota</taxon>
        <taxon>Metazoa</taxon>
        <taxon>Ecdysozoa</taxon>
        <taxon>Arthropoda</taxon>
        <taxon>Hexapoda</taxon>
        <taxon>Insecta</taxon>
        <taxon>Pterygota</taxon>
        <taxon>Neoptera</taxon>
        <taxon>Endopterygota</taxon>
        <taxon>Hymenoptera</taxon>
        <taxon>Apocrita</taxon>
        <taxon>Aculeata</taxon>
        <taxon>Vespoidea</taxon>
        <taxon>Vespidae</taxon>
        <taxon>Vespinae</taxon>
        <taxon>Vespula</taxon>
    </lineage>
</organism>
<feature type="signal peptide" evidence="1">
    <location>
        <begin position="1"/>
        <end position="35"/>
    </location>
</feature>
<feature type="chain" id="PRO_5033059714" description="Secreted protein" evidence="1">
    <location>
        <begin position="36"/>
        <end position="76"/>
    </location>
</feature>
<keyword evidence="3" id="KW-1185">Reference proteome</keyword>
<evidence type="ECO:0000256" key="1">
    <source>
        <dbReference type="SAM" id="SignalP"/>
    </source>
</evidence>
<reference evidence="2" key="1">
    <citation type="journal article" date="2020" name="G3 (Bethesda)">
        <title>High-Quality Assemblies for Three Invasive Social Wasps from the &lt;i&gt;Vespula&lt;/i&gt; Genus.</title>
        <authorList>
            <person name="Harrop T.W.R."/>
            <person name="Guhlin J."/>
            <person name="McLaughlin G.M."/>
            <person name="Permina E."/>
            <person name="Stockwell P."/>
            <person name="Gilligan J."/>
            <person name="Le Lec M.F."/>
            <person name="Gruber M.A.M."/>
            <person name="Quinn O."/>
            <person name="Lovegrove M."/>
            <person name="Duncan E.J."/>
            <person name="Remnant E.J."/>
            <person name="Van Eeckhoven J."/>
            <person name="Graham B."/>
            <person name="Knapp R.A."/>
            <person name="Langford K.W."/>
            <person name="Kronenberg Z."/>
            <person name="Press M.O."/>
            <person name="Eacker S.M."/>
            <person name="Wilson-Rankin E.E."/>
            <person name="Purcell J."/>
            <person name="Lester P.J."/>
            <person name="Dearden P.K."/>
        </authorList>
    </citation>
    <scope>NUCLEOTIDE SEQUENCE</scope>
    <source>
        <strain evidence="2">Linc-1</strain>
    </source>
</reference>
<proteinExistence type="predicted"/>
<protein>
    <recommendedName>
        <fullName evidence="4">Secreted protein</fullName>
    </recommendedName>
</protein>
<comment type="caution">
    <text evidence="2">The sequence shown here is derived from an EMBL/GenBank/DDBJ whole genome shotgun (WGS) entry which is preliminary data.</text>
</comment>
<dbReference type="EMBL" id="JACSDZ010000006">
    <property type="protein sequence ID" value="KAF7401609.1"/>
    <property type="molecule type" value="Genomic_DNA"/>
</dbReference>
<name>A0A834KB19_VESGE</name>
<evidence type="ECO:0000313" key="2">
    <source>
        <dbReference type="EMBL" id="KAF7401609.1"/>
    </source>
</evidence>
<gene>
    <name evidence="2" type="ORF">HZH68_007429</name>
</gene>
<accession>A0A834KB19</accession>
<dbReference type="Proteomes" id="UP000617340">
    <property type="component" value="Unassembled WGS sequence"/>
</dbReference>
<evidence type="ECO:0000313" key="3">
    <source>
        <dbReference type="Proteomes" id="UP000617340"/>
    </source>
</evidence>
<evidence type="ECO:0008006" key="4">
    <source>
        <dbReference type="Google" id="ProtNLM"/>
    </source>
</evidence>